<evidence type="ECO:0000313" key="1">
    <source>
        <dbReference type="EMBL" id="KAK9426585.1"/>
    </source>
</evidence>
<comment type="caution">
    <text evidence="1">The sequence shown here is derived from an EMBL/GenBank/DDBJ whole genome shotgun (WGS) entry which is preliminary data.</text>
</comment>
<reference evidence="1 2" key="1">
    <citation type="journal article" date="2024" name="J. Plant Pathol.">
        <title>Sequence and assembly of the genome of Seiridium unicorne, isolate CBS 538.82, causal agent of cypress canker disease.</title>
        <authorList>
            <person name="Scali E."/>
            <person name="Rocca G.D."/>
            <person name="Danti R."/>
            <person name="Garbelotto M."/>
            <person name="Barberini S."/>
            <person name="Baroncelli R."/>
            <person name="Emiliani G."/>
        </authorList>
    </citation>
    <scope>NUCLEOTIDE SEQUENCE [LARGE SCALE GENOMIC DNA]</scope>
    <source>
        <strain evidence="1 2">BM-138-508</strain>
    </source>
</reference>
<sequence length="149" mass="15349">MCGPQTPRPSQSLGGALAVLSPPPSASPVLFSGHLVFHNAPGGSAGSSIATHATFTASDASSLEGCMIGIHSTGDLRASEQSREMMLHQFDFGGARPSLARSRSTEILLDHPLEIGVGGKGIIGRKISVWRNMGDGEGVRVAEGIVGFN</sequence>
<protein>
    <submittedName>
        <fullName evidence="1">Uncharacterized protein</fullName>
    </submittedName>
</protein>
<name>A0ABR2VJG0_9PEZI</name>
<evidence type="ECO:0000313" key="2">
    <source>
        <dbReference type="Proteomes" id="UP001408356"/>
    </source>
</evidence>
<dbReference type="EMBL" id="JARVKF010000001">
    <property type="protein sequence ID" value="KAK9426585.1"/>
    <property type="molecule type" value="Genomic_DNA"/>
</dbReference>
<gene>
    <name evidence="1" type="ORF">SUNI508_00112</name>
</gene>
<accession>A0ABR2VJG0</accession>
<keyword evidence="2" id="KW-1185">Reference proteome</keyword>
<organism evidence="1 2">
    <name type="scientific">Seiridium unicorne</name>
    <dbReference type="NCBI Taxonomy" id="138068"/>
    <lineage>
        <taxon>Eukaryota</taxon>
        <taxon>Fungi</taxon>
        <taxon>Dikarya</taxon>
        <taxon>Ascomycota</taxon>
        <taxon>Pezizomycotina</taxon>
        <taxon>Sordariomycetes</taxon>
        <taxon>Xylariomycetidae</taxon>
        <taxon>Amphisphaeriales</taxon>
        <taxon>Sporocadaceae</taxon>
        <taxon>Seiridium</taxon>
    </lineage>
</organism>
<dbReference type="Proteomes" id="UP001408356">
    <property type="component" value="Unassembled WGS sequence"/>
</dbReference>
<proteinExistence type="predicted"/>